<reference evidence="2" key="1">
    <citation type="journal article" date="2022" name="Int. J. Mol. Sci.">
        <title>Draft Genome of Tanacetum Coccineum: Genomic Comparison of Closely Related Tanacetum-Family Plants.</title>
        <authorList>
            <person name="Yamashiro T."/>
            <person name="Shiraishi A."/>
            <person name="Nakayama K."/>
            <person name="Satake H."/>
        </authorList>
    </citation>
    <scope>NUCLEOTIDE SEQUENCE</scope>
</reference>
<reference evidence="2" key="2">
    <citation type="submission" date="2022-01" db="EMBL/GenBank/DDBJ databases">
        <authorList>
            <person name="Yamashiro T."/>
            <person name="Shiraishi A."/>
            <person name="Satake H."/>
            <person name="Nakayama K."/>
        </authorList>
    </citation>
    <scope>NUCLEOTIDE SEQUENCE</scope>
</reference>
<dbReference type="Proteomes" id="UP001151760">
    <property type="component" value="Unassembled WGS sequence"/>
</dbReference>
<feature type="compositionally biased region" description="Basic and acidic residues" evidence="1">
    <location>
        <begin position="109"/>
        <end position="119"/>
    </location>
</feature>
<proteinExistence type="predicted"/>
<gene>
    <name evidence="2" type="ORF">Tco_0991992</name>
</gene>
<keyword evidence="3" id="KW-1185">Reference proteome</keyword>
<accession>A0ABQ5F0X5</accession>
<sequence length="165" mass="19372">MNFITLFGSIMGTLDNGGRVSTKLLKRITEDVDISDIDWCGYILDCLHTIKIFKDDQMMIDLCKQYEELFNDNEFNLYESSKENDSEGEPDGDNENNNHDDDGAPTTDANKKKESENQKKERKKKRLINKEKKVEVKEPKKVEMKELKKMEVKQQKEEVMERRKT</sequence>
<comment type="caution">
    <text evidence="2">The sequence shown here is derived from an EMBL/GenBank/DDBJ whole genome shotgun (WGS) entry which is preliminary data.</text>
</comment>
<feature type="region of interest" description="Disordered" evidence="1">
    <location>
        <begin position="77"/>
        <end position="139"/>
    </location>
</feature>
<evidence type="ECO:0000313" key="3">
    <source>
        <dbReference type="Proteomes" id="UP001151760"/>
    </source>
</evidence>
<dbReference type="EMBL" id="BQNB010016890">
    <property type="protein sequence ID" value="GJT56938.1"/>
    <property type="molecule type" value="Genomic_DNA"/>
</dbReference>
<feature type="compositionally biased region" description="Basic and acidic residues" evidence="1">
    <location>
        <begin position="128"/>
        <end position="139"/>
    </location>
</feature>
<protein>
    <submittedName>
        <fullName evidence="2">Uncharacterized protein</fullName>
    </submittedName>
</protein>
<name>A0ABQ5F0X5_9ASTR</name>
<evidence type="ECO:0000313" key="2">
    <source>
        <dbReference type="EMBL" id="GJT56938.1"/>
    </source>
</evidence>
<organism evidence="2 3">
    <name type="scientific">Tanacetum coccineum</name>
    <dbReference type="NCBI Taxonomy" id="301880"/>
    <lineage>
        <taxon>Eukaryota</taxon>
        <taxon>Viridiplantae</taxon>
        <taxon>Streptophyta</taxon>
        <taxon>Embryophyta</taxon>
        <taxon>Tracheophyta</taxon>
        <taxon>Spermatophyta</taxon>
        <taxon>Magnoliopsida</taxon>
        <taxon>eudicotyledons</taxon>
        <taxon>Gunneridae</taxon>
        <taxon>Pentapetalae</taxon>
        <taxon>asterids</taxon>
        <taxon>campanulids</taxon>
        <taxon>Asterales</taxon>
        <taxon>Asteraceae</taxon>
        <taxon>Asteroideae</taxon>
        <taxon>Anthemideae</taxon>
        <taxon>Anthemidinae</taxon>
        <taxon>Tanacetum</taxon>
    </lineage>
</organism>
<evidence type="ECO:0000256" key="1">
    <source>
        <dbReference type="SAM" id="MobiDB-lite"/>
    </source>
</evidence>